<evidence type="ECO:0000259" key="1">
    <source>
        <dbReference type="Pfam" id="PF03235"/>
    </source>
</evidence>
<evidence type="ECO:0000259" key="2">
    <source>
        <dbReference type="Pfam" id="PF07510"/>
    </source>
</evidence>
<dbReference type="PANTHER" id="PTHR35149">
    <property type="entry name" value="SLL5132 PROTEIN"/>
    <property type="match status" value="1"/>
</dbReference>
<protein>
    <recommendedName>
        <fullName evidence="5">DUF262 domain-containing protein</fullName>
    </recommendedName>
</protein>
<gene>
    <name evidence="3" type="ORF">AMR76_03680</name>
</gene>
<keyword evidence="4" id="KW-1185">Reference proteome</keyword>
<feature type="domain" description="GmrSD restriction endonucleases C-terminal" evidence="2">
    <location>
        <begin position="417"/>
        <end position="572"/>
    </location>
</feature>
<comment type="caution">
    <text evidence="3">The sequence shown here is derived from an EMBL/GenBank/DDBJ whole genome shotgun (WGS) entry which is preliminary data.</text>
</comment>
<dbReference type="InterPro" id="IPR011089">
    <property type="entry name" value="GmrSD_C"/>
</dbReference>
<dbReference type="InParanoid" id="A0A0Q2SI06"/>
<evidence type="ECO:0000313" key="3">
    <source>
        <dbReference type="EMBL" id="KQH87323.1"/>
    </source>
</evidence>
<evidence type="ECO:0000313" key="4">
    <source>
        <dbReference type="Proteomes" id="UP000051221"/>
    </source>
</evidence>
<dbReference type="AlphaFoldDB" id="A0A0Q2SI06"/>
<reference evidence="3 4" key="1">
    <citation type="submission" date="2015-08" db="EMBL/GenBank/DDBJ databases">
        <title>Antibacterial properties of a collection of Vibrionaceae strains.</title>
        <authorList>
            <person name="Giubergia S."/>
        </authorList>
    </citation>
    <scope>NUCLEOTIDE SEQUENCE [LARGE SCALE GENOMIC DNA]</scope>
    <source>
        <strain evidence="3 4">S0821</strain>
    </source>
</reference>
<dbReference type="Pfam" id="PF07510">
    <property type="entry name" value="GmrSD_C"/>
    <property type="match status" value="1"/>
</dbReference>
<dbReference type="RefSeq" id="WP_055465352.1">
    <property type="nucleotide sequence ID" value="NZ_LKHS01000003.1"/>
</dbReference>
<dbReference type="InterPro" id="IPR004919">
    <property type="entry name" value="GmrSD_N"/>
</dbReference>
<evidence type="ECO:0008006" key="5">
    <source>
        <dbReference type="Google" id="ProtNLM"/>
    </source>
</evidence>
<organism evidence="3 4">
    <name type="scientific">Vibrio furnissii</name>
    <dbReference type="NCBI Taxonomy" id="29494"/>
    <lineage>
        <taxon>Bacteria</taxon>
        <taxon>Pseudomonadati</taxon>
        <taxon>Pseudomonadota</taxon>
        <taxon>Gammaproteobacteria</taxon>
        <taxon>Vibrionales</taxon>
        <taxon>Vibrionaceae</taxon>
        <taxon>Vibrio</taxon>
    </lineage>
</organism>
<proteinExistence type="predicted"/>
<dbReference type="Proteomes" id="UP000051221">
    <property type="component" value="Unassembled WGS sequence"/>
</dbReference>
<dbReference type="EMBL" id="LKHS01000003">
    <property type="protein sequence ID" value="KQH87323.1"/>
    <property type="molecule type" value="Genomic_DNA"/>
</dbReference>
<name>A0A0Q2SI06_VIBFU</name>
<feature type="domain" description="GmrSD restriction endonucleases N-terminal" evidence="1">
    <location>
        <begin position="8"/>
        <end position="220"/>
    </location>
</feature>
<sequence length="582" mass="68644">MDNGEKKLSSLFDGRTIFNIPEYQRAYAWSYIQLYDFLDDLNNQKLGRSYFLGTVLFEEKGLEGNYEIIDIVDGQQRLTTIIIFMSCLITRLRELCLSEEDEENLDLIYETYVKHRRKYKLRALEEDNDFFHSYILENKDGESFIRTPAQRRLYQAKEFFLNKLRLLSKVELETLKSKVDEFSRVLVYSVQDTAEATLIFETTNDRGKGLTNLEKIKSFMMYRSYVASEDLPEDLLKKIRTRFSDIYKEYEQFNGRIDEDSILQYHFICHEQWVGKEYQHHVLETKSAVNKMISSGNDVQALKYIETYTRQLKETFYTVHEIFNSCSEPLRELFILNRLGNFWPLLIKSYKLDKSVEKVNFGKIAKILTNYSFRVYAINQSRGNTGQSRLFNLAKNFDGNFDKLCNDLTSLVTEYCDDKAFKTNLSYPDLYTWINGKDLNYFFWKYENYLRKNIQPKASPMSEQELTNDNSKFKLSIEHIACQNPRKLVVNDSSILPEIDDDFEENYLHSIGNLTIDPFSANASKGNLEFESKNSGYFLKAPFKAQNELEEFLDNGKWTSRSIHQRELALIDFALYEWALEH</sequence>
<dbReference type="Pfam" id="PF03235">
    <property type="entry name" value="GmrSD_N"/>
    <property type="match status" value="1"/>
</dbReference>
<accession>A0A0Q2SI06</accession>
<dbReference type="PANTHER" id="PTHR35149:SF1">
    <property type="entry name" value="DUF5655 DOMAIN-CONTAINING PROTEIN"/>
    <property type="match status" value="1"/>
</dbReference>